<name>A0A174PSG1_FLAPL</name>
<accession>A0A174PSG1</accession>
<reference evidence="1 2" key="1">
    <citation type="submission" date="2015-09" db="EMBL/GenBank/DDBJ databases">
        <authorList>
            <consortium name="Pathogen Informatics"/>
        </authorList>
    </citation>
    <scope>NUCLEOTIDE SEQUENCE [LARGE SCALE GENOMIC DNA]</scope>
    <source>
        <strain evidence="1 2">2789STDY5608854</strain>
    </source>
</reference>
<gene>
    <name evidence="1" type="ORF">ERS852411_03364</name>
</gene>
<evidence type="ECO:0000313" key="2">
    <source>
        <dbReference type="Proteomes" id="UP000095746"/>
    </source>
</evidence>
<evidence type="ECO:0000313" key="1">
    <source>
        <dbReference type="EMBL" id="CUP61265.1"/>
    </source>
</evidence>
<organism evidence="1 2">
    <name type="scientific">Flavonifractor plautii</name>
    <name type="common">Fusobacterium plautii</name>
    <dbReference type="NCBI Taxonomy" id="292800"/>
    <lineage>
        <taxon>Bacteria</taxon>
        <taxon>Bacillati</taxon>
        <taxon>Bacillota</taxon>
        <taxon>Clostridia</taxon>
        <taxon>Eubacteriales</taxon>
        <taxon>Oscillospiraceae</taxon>
        <taxon>Flavonifractor</taxon>
    </lineage>
</organism>
<proteinExistence type="predicted"/>
<dbReference type="AlphaFoldDB" id="A0A174PSG1"/>
<dbReference type="EMBL" id="CYZT01000422">
    <property type="protein sequence ID" value="CUP61265.1"/>
    <property type="molecule type" value="Genomic_DNA"/>
</dbReference>
<dbReference type="Proteomes" id="UP000095746">
    <property type="component" value="Unassembled WGS sequence"/>
</dbReference>
<protein>
    <submittedName>
        <fullName evidence="1">Uncharacterized protein</fullName>
    </submittedName>
</protein>
<sequence>MAAQLMATKAPPARGEALCTAWANSSLPVPVSPMRSTGRGVRLIFFNMVMHRSRAGDCPTTSSKVYLAR</sequence>